<keyword evidence="2" id="KW-1185">Reference proteome</keyword>
<proteinExistence type="predicted"/>
<evidence type="ECO:0000313" key="2">
    <source>
        <dbReference type="Proteomes" id="UP000230066"/>
    </source>
</evidence>
<protein>
    <submittedName>
        <fullName evidence="1">Uncharacterized protein</fullName>
    </submittedName>
</protein>
<dbReference type="AlphaFoldDB" id="A0A4E0RSC0"/>
<sequence length="110" mass="12425">MIASIQGIGADFDRAMATFHEHWTGIADPIHLAVPRLADDVRTSTDYAVQLRRTTNDSHCLERTHIRASQSHRKEFYSCKAFGTLVQPRGELWVKSTAQAPVVSFKFTHD</sequence>
<reference evidence="1" key="1">
    <citation type="submission" date="2019-03" db="EMBL/GenBank/DDBJ databases">
        <title>Improved annotation for the trematode Fasciola hepatica.</title>
        <authorList>
            <person name="Choi Y.-J."/>
            <person name="Martin J."/>
            <person name="Mitreva M."/>
        </authorList>
    </citation>
    <scope>NUCLEOTIDE SEQUENCE [LARGE SCALE GENOMIC DNA]</scope>
</reference>
<gene>
    <name evidence="1" type="ORF">D915_009447</name>
</gene>
<dbReference type="Proteomes" id="UP000230066">
    <property type="component" value="Unassembled WGS sequence"/>
</dbReference>
<comment type="caution">
    <text evidence="1">The sequence shown here is derived from an EMBL/GenBank/DDBJ whole genome shotgun (WGS) entry which is preliminary data.</text>
</comment>
<dbReference type="EMBL" id="JXXN02005898">
    <property type="protein sequence ID" value="THD19662.1"/>
    <property type="molecule type" value="Genomic_DNA"/>
</dbReference>
<name>A0A4E0RSC0_FASHE</name>
<evidence type="ECO:0000313" key="1">
    <source>
        <dbReference type="EMBL" id="THD19662.1"/>
    </source>
</evidence>
<organism evidence="1 2">
    <name type="scientific">Fasciola hepatica</name>
    <name type="common">Liver fluke</name>
    <dbReference type="NCBI Taxonomy" id="6192"/>
    <lineage>
        <taxon>Eukaryota</taxon>
        <taxon>Metazoa</taxon>
        <taxon>Spiralia</taxon>
        <taxon>Lophotrochozoa</taxon>
        <taxon>Platyhelminthes</taxon>
        <taxon>Trematoda</taxon>
        <taxon>Digenea</taxon>
        <taxon>Plagiorchiida</taxon>
        <taxon>Echinostomata</taxon>
        <taxon>Echinostomatoidea</taxon>
        <taxon>Fasciolidae</taxon>
        <taxon>Fasciola</taxon>
    </lineage>
</organism>
<accession>A0A4E0RSC0</accession>